<accession>A0A9W8E207</accession>
<evidence type="ECO:0000256" key="2">
    <source>
        <dbReference type="ARBA" id="ARBA00010113"/>
    </source>
</evidence>
<dbReference type="PANTHER" id="PTHR12729">
    <property type="entry name" value="TRNA(HIS) GUANYLYLTRANSFERASE-RELATED"/>
    <property type="match status" value="1"/>
</dbReference>
<evidence type="ECO:0000256" key="12">
    <source>
        <dbReference type="ARBA" id="ARBA00032480"/>
    </source>
</evidence>
<feature type="binding site" evidence="15">
    <location>
        <begin position="75"/>
        <end position="76"/>
    </location>
    <ligand>
        <name>GTP</name>
        <dbReference type="ChEBI" id="CHEBI:37565"/>
    </ligand>
</feature>
<dbReference type="GO" id="GO:0006400">
    <property type="term" value="P:tRNA modification"/>
    <property type="evidence" value="ECO:0007669"/>
    <property type="project" value="UniProtKB-UniRule"/>
</dbReference>
<reference evidence="19" key="1">
    <citation type="submission" date="2022-07" db="EMBL/GenBank/DDBJ databases">
        <title>Phylogenomic reconstructions and comparative analyses of Kickxellomycotina fungi.</title>
        <authorList>
            <person name="Reynolds N.K."/>
            <person name="Stajich J.E."/>
            <person name="Barry K."/>
            <person name="Grigoriev I.V."/>
            <person name="Crous P."/>
            <person name="Smith M.E."/>
        </authorList>
    </citation>
    <scope>NUCLEOTIDE SEQUENCE</scope>
    <source>
        <strain evidence="19">RSA 861</strain>
    </source>
</reference>
<evidence type="ECO:0000313" key="19">
    <source>
        <dbReference type="EMBL" id="KAJ1928484.1"/>
    </source>
</evidence>
<evidence type="ECO:0000256" key="14">
    <source>
        <dbReference type="PIRNR" id="PIRNR028980"/>
    </source>
</evidence>
<dbReference type="PANTHER" id="PTHR12729:SF6">
    <property type="entry name" value="TRNA(HIS) GUANYLYLTRANSFERASE-RELATED"/>
    <property type="match status" value="1"/>
</dbReference>
<dbReference type="Gene3D" id="3.30.70.3000">
    <property type="match status" value="1"/>
</dbReference>
<evidence type="ECO:0000256" key="4">
    <source>
        <dbReference type="ARBA" id="ARBA00015443"/>
    </source>
</evidence>
<keyword evidence="11 14" id="KW-0342">GTP-binding</keyword>
<dbReference type="PIRSF" id="PIRSF028980">
    <property type="entry name" value="tRNAHis_guanylyltransferase"/>
    <property type="match status" value="1"/>
</dbReference>
<dbReference type="GO" id="GO:0005525">
    <property type="term" value="F:GTP binding"/>
    <property type="evidence" value="ECO:0007669"/>
    <property type="project" value="UniProtKB-UniRule"/>
</dbReference>
<dbReference type="OrthoDB" id="62560at2759"/>
<evidence type="ECO:0000259" key="18">
    <source>
        <dbReference type="Pfam" id="PF14413"/>
    </source>
</evidence>
<dbReference type="Pfam" id="PF04446">
    <property type="entry name" value="Thg1"/>
    <property type="match status" value="1"/>
</dbReference>
<dbReference type="GO" id="GO:0000287">
    <property type="term" value="F:magnesium ion binding"/>
    <property type="evidence" value="ECO:0007669"/>
    <property type="project" value="UniProtKB-UniRule"/>
</dbReference>
<comment type="function">
    <text evidence="1 14">Adds a GMP to the 5'-end of tRNA(His) after transcription and RNase P cleavage.</text>
</comment>
<keyword evidence="9 14" id="KW-0547">Nucleotide-binding</keyword>
<evidence type="ECO:0000256" key="6">
    <source>
        <dbReference type="ARBA" id="ARBA00022694"/>
    </source>
</evidence>
<feature type="domain" description="tRNAHis guanylyltransferase catalytic" evidence="17">
    <location>
        <begin position="6"/>
        <end position="135"/>
    </location>
</feature>
<keyword evidence="8 14" id="KW-0479">Metal-binding</keyword>
<sequence length="260" mass="30702">MANSQYEYVKVFEQDPILLPNTWLVVRIDGQSFHRFSSTHEFEKPNDSRSLHLMNRCATYVFDQVNDVCIAYGESDEYSFVLRRDTEYYGRRAYKLASSIGSIFTARYVFHWSEYFPDIPLKYPPSFDSRVVAYPTVKNLRDYLSWRQADCHINNQYNTCFWKLVQSGVTKADAEKRLSGTLSANKNELLFTDFNTNYNDLPAMYRKGSIVVRDYVNEEYMDKATSEMRTRRKMRTVVIHEDLIGDKFWNTRPHILGDKK</sequence>
<keyword evidence="10 14" id="KW-0460">Magnesium</keyword>
<evidence type="ECO:0000256" key="13">
    <source>
        <dbReference type="ARBA" id="ARBA00047281"/>
    </source>
</evidence>
<dbReference type="InterPro" id="IPR025845">
    <property type="entry name" value="Thg1_C_dom"/>
</dbReference>
<evidence type="ECO:0000256" key="15">
    <source>
        <dbReference type="PIRSR" id="PIRSR028980-1"/>
    </source>
</evidence>
<comment type="catalytic activity">
    <reaction evidence="13 14">
        <text>a 5'-end ribonucleotide-tRNA(His) + GTP + ATP + H2O = a 5'-end phospho-guanosine-ribonucleotide-tRNA(His) + AMP + 2 diphosphate + H(+)</text>
        <dbReference type="Rhea" id="RHEA:54564"/>
        <dbReference type="Rhea" id="RHEA-COMP:14193"/>
        <dbReference type="Rhea" id="RHEA-COMP:14917"/>
        <dbReference type="ChEBI" id="CHEBI:15377"/>
        <dbReference type="ChEBI" id="CHEBI:15378"/>
        <dbReference type="ChEBI" id="CHEBI:30616"/>
        <dbReference type="ChEBI" id="CHEBI:33019"/>
        <dbReference type="ChEBI" id="CHEBI:37565"/>
        <dbReference type="ChEBI" id="CHEBI:138282"/>
        <dbReference type="ChEBI" id="CHEBI:141847"/>
        <dbReference type="ChEBI" id="CHEBI:456215"/>
        <dbReference type="EC" id="2.7.7.79"/>
    </reaction>
</comment>
<keyword evidence="7 14" id="KW-0548">Nucleotidyltransferase</keyword>
<evidence type="ECO:0000256" key="1">
    <source>
        <dbReference type="ARBA" id="ARBA00002939"/>
    </source>
</evidence>
<evidence type="ECO:0000256" key="3">
    <source>
        <dbReference type="ARBA" id="ARBA00012511"/>
    </source>
</evidence>
<dbReference type="EMBL" id="JANBPT010000071">
    <property type="protein sequence ID" value="KAJ1928484.1"/>
    <property type="molecule type" value="Genomic_DNA"/>
</dbReference>
<keyword evidence="5 14" id="KW-0808">Transferase</keyword>
<evidence type="ECO:0000313" key="20">
    <source>
        <dbReference type="Proteomes" id="UP001150569"/>
    </source>
</evidence>
<feature type="binding site" evidence="15">
    <location>
        <begin position="29"/>
        <end position="34"/>
    </location>
    <ligand>
        <name>GTP</name>
        <dbReference type="ChEBI" id="CHEBI:37565"/>
    </ligand>
</feature>
<feature type="binding site" evidence="16">
    <location>
        <position position="76"/>
    </location>
    <ligand>
        <name>Mg(2+)</name>
        <dbReference type="ChEBI" id="CHEBI:18420"/>
        <label>1</label>
        <note>catalytic</note>
    </ligand>
</feature>
<feature type="binding site" evidence="16">
    <location>
        <position position="29"/>
    </location>
    <ligand>
        <name>Mg(2+)</name>
        <dbReference type="ChEBI" id="CHEBI:18420"/>
        <label>2</label>
        <note>catalytic</note>
    </ligand>
</feature>
<dbReference type="AlphaFoldDB" id="A0A9W8E207"/>
<dbReference type="InterPro" id="IPR024956">
    <property type="entry name" value="tRNAHis_GuaTrfase_cat"/>
</dbReference>
<evidence type="ECO:0000256" key="16">
    <source>
        <dbReference type="PIRSR" id="PIRSR028980-2"/>
    </source>
</evidence>
<feature type="binding site" evidence="16">
    <location>
        <position position="29"/>
    </location>
    <ligand>
        <name>Mg(2+)</name>
        <dbReference type="ChEBI" id="CHEBI:18420"/>
        <label>1</label>
        <note>catalytic</note>
    </ligand>
</feature>
<evidence type="ECO:0000256" key="7">
    <source>
        <dbReference type="ARBA" id="ARBA00022695"/>
    </source>
</evidence>
<evidence type="ECO:0000259" key="17">
    <source>
        <dbReference type="Pfam" id="PF04446"/>
    </source>
</evidence>
<dbReference type="Proteomes" id="UP001150569">
    <property type="component" value="Unassembled WGS sequence"/>
</dbReference>
<evidence type="ECO:0000256" key="10">
    <source>
        <dbReference type="ARBA" id="ARBA00022842"/>
    </source>
</evidence>
<dbReference type="InterPro" id="IPR038469">
    <property type="entry name" value="tRNAHis_GuaTrfase_Thg1_sf"/>
</dbReference>
<keyword evidence="6 14" id="KW-0819">tRNA processing</keyword>
<comment type="caution">
    <text evidence="19">The sequence shown here is derived from an EMBL/GenBank/DDBJ whole genome shotgun (WGS) entry which is preliminary data.</text>
</comment>
<proteinExistence type="inferred from homology"/>
<dbReference type="InterPro" id="IPR007537">
    <property type="entry name" value="tRNAHis_GuaTrfase_Thg1"/>
</dbReference>
<dbReference type="Pfam" id="PF14413">
    <property type="entry name" value="Thg1C"/>
    <property type="match status" value="1"/>
</dbReference>
<evidence type="ECO:0000256" key="9">
    <source>
        <dbReference type="ARBA" id="ARBA00022741"/>
    </source>
</evidence>
<feature type="domain" description="Thg1 C-terminal" evidence="18">
    <location>
        <begin position="138"/>
        <end position="244"/>
    </location>
</feature>
<comment type="similarity">
    <text evidence="2 14">Belongs to the tRNA(His) guanylyltransferase family.</text>
</comment>
<dbReference type="GO" id="GO:0008193">
    <property type="term" value="F:tRNA guanylyltransferase activity"/>
    <property type="evidence" value="ECO:0007669"/>
    <property type="project" value="UniProtKB-UniRule"/>
</dbReference>
<keyword evidence="20" id="KW-1185">Reference proteome</keyword>
<gene>
    <name evidence="19" type="primary">THG1L</name>
    <name evidence="19" type="ORF">IWQ60_002001</name>
</gene>
<feature type="binding site" evidence="16">
    <location>
        <position position="30"/>
    </location>
    <ligand>
        <name>Mg(2+)</name>
        <dbReference type="ChEBI" id="CHEBI:18420"/>
        <label>1</label>
        <note>catalytic</note>
    </ligand>
</feature>
<evidence type="ECO:0000256" key="8">
    <source>
        <dbReference type="ARBA" id="ARBA00022723"/>
    </source>
</evidence>
<evidence type="ECO:0000256" key="11">
    <source>
        <dbReference type="ARBA" id="ARBA00023134"/>
    </source>
</evidence>
<evidence type="ECO:0000256" key="5">
    <source>
        <dbReference type="ARBA" id="ARBA00022679"/>
    </source>
</evidence>
<organism evidence="19 20">
    <name type="scientific">Tieghemiomyces parasiticus</name>
    <dbReference type="NCBI Taxonomy" id="78921"/>
    <lineage>
        <taxon>Eukaryota</taxon>
        <taxon>Fungi</taxon>
        <taxon>Fungi incertae sedis</taxon>
        <taxon>Zoopagomycota</taxon>
        <taxon>Kickxellomycotina</taxon>
        <taxon>Dimargaritomycetes</taxon>
        <taxon>Dimargaritales</taxon>
        <taxon>Dimargaritaceae</taxon>
        <taxon>Tieghemiomyces</taxon>
    </lineage>
</organism>
<dbReference type="FunFam" id="3.30.70.3000:FF:000001">
    <property type="entry name" value="tRNA(His) guanylyltransferase"/>
    <property type="match status" value="1"/>
</dbReference>
<dbReference type="EC" id="2.7.7.79" evidence="3 14"/>
<comment type="cofactor">
    <cofactor evidence="16">
        <name>Mg(2+)</name>
        <dbReference type="ChEBI" id="CHEBI:18420"/>
    </cofactor>
    <text evidence="16">Binds 2 magnesium ions per subunit.</text>
</comment>
<feature type="binding site" evidence="16">
    <location>
        <position position="76"/>
    </location>
    <ligand>
        <name>Mg(2+)</name>
        <dbReference type="ChEBI" id="CHEBI:18420"/>
        <label>2</label>
        <note>catalytic</note>
    </ligand>
</feature>
<protein>
    <recommendedName>
        <fullName evidence="4 14">tRNA(His) guanylyltransferase</fullName>
        <ecNumber evidence="3 14">2.7.7.79</ecNumber>
    </recommendedName>
    <alternativeName>
        <fullName evidence="12 14">tRNA-histidine guanylyltransferase</fullName>
    </alternativeName>
</protein>
<name>A0A9W8E207_9FUNG</name>